<name>A0AAF0Y260_9TREE</name>
<keyword evidence="6" id="KW-0443">Lipid metabolism</keyword>
<gene>
    <name evidence="9" type="primary">CNI00690</name>
    <name evidence="9" type="ORF">LOC62_02G002151</name>
</gene>
<evidence type="ECO:0000256" key="3">
    <source>
        <dbReference type="ARBA" id="ARBA00022832"/>
    </source>
</evidence>
<keyword evidence="3" id="KW-0276">Fatty acid metabolism</keyword>
<dbReference type="SUPFAM" id="SSF51735">
    <property type="entry name" value="NAD(P)-binding Rossmann-fold domains"/>
    <property type="match status" value="1"/>
</dbReference>
<dbReference type="EMBL" id="CP086715">
    <property type="protein sequence ID" value="WOO78607.1"/>
    <property type="molecule type" value="Genomic_DNA"/>
</dbReference>
<keyword evidence="4" id="KW-0521">NADP</keyword>
<evidence type="ECO:0000256" key="4">
    <source>
        <dbReference type="ARBA" id="ARBA00022857"/>
    </source>
</evidence>
<dbReference type="InterPro" id="IPR036291">
    <property type="entry name" value="NAD(P)-bd_dom_sf"/>
</dbReference>
<dbReference type="Pfam" id="PF00106">
    <property type="entry name" value="adh_short"/>
    <property type="match status" value="1"/>
</dbReference>
<evidence type="ECO:0000313" key="9">
    <source>
        <dbReference type="EMBL" id="WOO78607.1"/>
    </source>
</evidence>
<dbReference type="GeneID" id="87805399"/>
<evidence type="ECO:0000256" key="6">
    <source>
        <dbReference type="ARBA" id="ARBA00023098"/>
    </source>
</evidence>
<dbReference type="GO" id="GO:0030497">
    <property type="term" value="P:fatty acid elongation"/>
    <property type="evidence" value="ECO:0007669"/>
    <property type="project" value="TreeGrafter"/>
</dbReference>
<keyword evidence="2" id="KW-0444">Lipid biosynthesis</keyword>
<evidence type="ECO:0000256" key="5">
    <source>
        <dbReference type="ARBA" id="ARBA00023002"/>
    </source>
</evidence>
<evidence type="ECO:0000256" key="8">
    <source>
        <dbReference type="SAM" id="Phobius"/>
    </source>
</evidence>
<dbReference type="GO" id="GO:0016491">
    <property type="term" value="F:oxidoreductase activity"/>
    <property type="evidence" value="ECO:0007669"/>
    <property type="project" value="UniProtKB-KW"/>
</dbReference>
<dbReference type="AlphaFoldDB" id="A0AAF0Y260"/>
<feature type="transmembrane region" description="Helical" evidence="8">
    <location>
        <begin position="29"/>
        <end position="49"/>
    </location>
</feature>
<dbReference type="Proteomes" id="UP000827549">
    <property type="component" value="Chromosome 2"/>
</dbReference>
<feature type="transmembrane region" description="Helical" evidence="8">
    <location>
        <begin position="281"/>
        <end position="301"/>
    </location>
</feature>
<keyword evidence="5" id="KW-0560">Oxidoreductase</keyword>
<dbReference type="CDD" id="cd05356">
    <property type="entry name" value="17beta-HSD1_like_SDR_c"/>
    <property type="match status" value="1"/>
</dbReference>
<keyword evidence="8" id="KW-0472">Membrane</keyword>
<evidence type="ECO:0000256" key="2">
    <source>
        <dbReference type="ARBA" id="ARBA00022516"/>
    </source>
</evidence>
<dbReference type="InterPro" id="IPR002347">
    <property type="entry name" value="SDR_fam"/>
</dbReference>
<protein>
    <submittedName>
        <fullName evidence="9">Very-long-chain 3-oxoacyl-CoA reductase</fullName>
    </submittedName>
</protein>
<dbReference type="PANTHER" id="PTHR43086:SF2">
    <property type="entry name" value="HYDROXYSTEROID DEHYDROGENASE-LIKE PROTEIN 1"/>
    <property type="match status" value="1"/>
</dbReference>
<comment type="pathway">
    <text evidence="1">Lipid metabolism; fatty acid biosynthesis.</text>
</comment>
<organism evidence="9 10">
    <name type="scientific">Vanrija pseudolonga</name>
    <dbReference type="NCBI Taxonomy" id="143232"/>
    <lineage>
        <taxon>Eukaryota</taxon>
        <taxon>Fungi</taxon>
        <taxon>Dikarya</taxon>
        <taxon>Basidiomycota</taxon>
        <taxon>Agaricomycotina</taxon>
        <taxon>Tremellomycetes</taxon>
        <taxon>Trichosporonales</taxon>
        <taxon>Trichosporonaceae</taxon>
        <taxon>Vanrija</taxon>
    </lineage>
</organism>
<dbReference type="PANTHER" id="PTHR43086">
    <property type="entry name" value="VERY-LONG-CHAIN 3-OXOOACYL-COA REDUCTASE"/>
    <property type="match status" value="1"/>
</dbReference>
<dbReference type="PIRSF" id="PIRSF000126">
    <property type="entry name" value="11-beta-HSD1"/>
    <property type="match status" value="1"/>
</dbReference>
<keyword evidence="10" id="KW-1185">Reference proteome</keyword>
<dbReference type="RefSeq" id="XP_062624639.1">
    <property type="nucleotide sequence ID" value="XM_062768655.1"/>
</dbReference>
<dbReference type="Gene3D" id="3.40.50.720">
    <property type="entry name" value="NAD(P)-binding Rossmann-like Domain"/>
    <property type="match status" value="1"/>
</dbReference>
<keyword evidence="7" id="KW-0275">Fatty acid biosynthesis</keyword>
<dbReference type="PRINTS" id="PR00081">
    <property type="entry name" value="GDHRDH"/>
</dbReference>
<reference evidence="9" key="1">
    <citation type="submission" date="2023-10" db="EMBL/GenBank/DDBJ databases">
        <authorList>
            <person name="Noh H."/>
        </authorList>
    </citation>
    <scope>NUCLEOTIDE SEQUENCE</scope>
    <source>
        <strain evidence="9">DUCC4014</strain>
    </source>
</reference>
<evidence type="ECO:0000256" key="1">
    <source>
        <dbReference type="ARBA" id="ARBA00005194"/>
    </source>
</evidence>
<evidence type="ECO:0000313" key="10">
    <source>
        <dbReference type="Proteomes" id="UP000827549"/>
    </source>
</evidence>
<keyword evidence="8" id="KW-0812">Transmembrane</keyword>
<dbReference type="InterPro" id="IPR020904">
    <property type="entry name" value="Sc_DH/Rdtase_CS"/>
</dbReference>
<proteinExistence type="predicted"/>
<dbReference type="GO" id="GO:0005783">
    <property type="term" value="C:endoplasmic reticulum"/>
    <property type="evidence" value="ECO:0007669"/>
    <property type="project" value="TreeGrafter"/>
</dbReference>
<accession>A0AAF0Y260</accession>
<feature type="transmembrane region" description="Helical" evidence="8">
    <location>
        <begin position="321"/>
        <end position="341"/>
    </location>
</feature>
<sequence length="364" mass="38637">MGASDSIHVGPQATHKVYKLFGHDIVLDVPLPTLIFAAFGAAVLLRYVFGWVKLLAELTIVPGVSLSKFKHKNRNTTYAIVTGCTAGIGLEFARQLAGKGFGLILVGRRQSALDELAKEIEAKYKVPTKTVTADAADAASLHASVARIAAAASSVDVGVLINNVGASHEMPVAFAETDPAEIDAIVQTNISWTLQLTRAILPQLVARSNKPGAPKSLVLNIGSLSGRIPSALLAAYSCTKGGLQTWNTAVATEVEPQGVYFRMVFPAFVVSNMSKIRRASITVPTAKAFVSSTLGSIGLARGAQGRPYDSTPYPSHALLDYFVGLFGSTSEAIGVGVILSMHKDIRKRALRKKAREAEKIGKQE</sequence>
<keyword evidence="8" id="KW-1133">Transmembrane helix</keyword>
<dbReference type="PROSITE" id="PS00061">
    <property type="entry name" value="ADH_SHORT"/>
    <property type="match status" value="1"/>
</dbReference>
<evidence type="ECO:0000256" key="7">
    <source>
        <dbReference type="ARBA" id="ARBA00023160"/>
    </source>
</evidence>